<reference evidence="2 3" key="1">
    <citation type="journal article" date="2017" name="Int. J. Syst. Evol. Microbiol.">
        <title>Bacillus notoginsengisoli sp. nov., a novel bacterium isolated from the rhizosphere of Panax notoginseng.</title>
        <authorList>
            <person name="Zhang M.Y."/>
            <person name="Cheng J."/>
            <person name="Cai Y."/>
            <person name="Zhang T.Y."/>
            <person name="Wu Y.Y."/>
            <person name="Manikprabhu D."/>
            <person name="Li W.J."/>
            <person name="Zhang Y.X."/>
        </authorList>
    </citation>
    <scope>NUCLEOTIDE SEQUENCE [LARGE SCALE GENOMIC DNA]</scope>
    <source>
        <strain evidence="2 3">JCM 30743</strain>
    </source>
</reference>
<dbReference type="InterPro" id="IPR013693">
    <property type="entry name" value="SpoIID/LytB_N"/>
</dbReference>
<evidence type="ECO:0000313" key="3">
    <source>
        <dbReference type="Proteomes" id="UP000284416"/>
    </source>
</evidence>
<dbReference type="NCBIfam" id="TIGR02669">
    <property type="entry name" value="SpoIID_LytB"/>
    <property type="match status" value="1"/>
</dbReference>
<dbReference type="NCBIfam" id="TIGR02870">
    <property type="entry name" value="spore_II_D"/>
    <property type="match status" value="1"/>
</dbReference>
<comment type="caution">
    <text evidence="2">The sequence shown here is derived from an EMBL/GenBank/DDBJ whole genome shotgun (WGS) entry which is preliminary data.</text>
</comment>
<keyword evidence="3" id="KW-1185">Reference proteome</keyword>
<dbReference type="InterPro" id="IPR013486">
    <property type="entry name" value="SpoIID/LytB"/>
</dbReference>
<dbReference type="RefSeq" id="WP_118922082.1">
    <property type="nucleotide sequence ID" value="NZ_QWEG01000010.1"/>
</dbReference>
<evidence type="ECO:0000259" key="1">
    <source>
        <dbReference type="Pfam" id="PF08486"/>
    </source>
</evidence>
<evidence type="ECO:0000313" key="2">
    <source>
        <dbReference type="EMBL" id="RHW37213.1"/>
    </source>
</evidence>
<dbReference type="OrthoDB" id="9794671at2"/>
<dbReference type="AlphaFoldDB" id="A0A417YRJ1"/>
<dbReference type="InterPro" id="IPR014225">
    <property type="entry name" value="Spore_II_D_firmicutes"/>
</dbReference>
<dbReference type="EMBL" id="QWEG01000010">
    <property type="protein sequence ID" value="RHW37213.1"/>
    <property type="molecule type" value="Genomic_DNA"/>
</dbReference>
<feature type="domain" description="Sporulation stage II protein D amidase enhancer LytB N-terminal" evidence="1">
    <location>
        <begin position="65"/>
        <end position="171"/>
    </location>
</feature>
<dbReference type="InterPro" id="IPR051922">
    <property type="entry name" value="Bact_Sporulation_Assoc"/>
</dbReference>
<dbReference type="Proteomes" id="UP000284416">
    <property type="component" value="Unassembled WGS sequence"/>
</dbReference>
<sequence length="343" mass="37844">MKNMKPFIALASFLFAVTLLIPALLVLPYKNGETDGKLGEQLQQAPKNEAIGKGADPAVEVAVYRTNKKEIEKLPLDKYLEGVVAAEMPAEFEKEALKAQALTARTYIVNQLLNKDKKGLPKGAQVSDTGQIHQEYKSDDELKRIWGSDYSWKKKKIAEAVKATGGQILTYNGRAIDASFFSTSNGFTENSEDYWQHAFPYLRSVESPWDKKSPKYKSQLSVSVADFEKKLGVKIGNSKTIGVIKGRTAGNRIGKVDFNGKILTGKQIREQLGLRSSDFSWERRGNEIFITTRGFGHGVGMSQYGANGMAAEGKTYEDIVKYYYQGVAISPADSMLATITAGK</sequence>
<protein>
    <submittedName>
        <fullName evidence="2">Stage II sporulation protein D</fullName>
    </submittedName>
</protein>
<organism evidence="2 3">
    <name type="scientific">Neobacillus notoginsengisoli</name>
    <dbReference type="NCBI Taxonomy" id="1578198"/>
    <lineage>
        <taxon>Bacteria</taxon>
        <taxon>Bacillati</taxon>
        <taxon>Bacillota</taxon>
        <taxon>Bacilli</taxon>
        <taxon>Bacillales</taxon>
        <taxon>Bacillaceae</taxon>
        <taxon>Neobacillus</taxon>
    </lineage>
</organism>
<dbReference type="PANTHER" id="PTHR30032:SF4">
    <property type="entry name" value="AMIDASE ENHANCER"/>
    <property type="match status" value="1"/>
</dbReference>
<dbReference type="Pfam" id="PF08486">
    <property type="entry name" value="SpoIID"/>
    <property type="match status" value="1"/>
</dbReference>
<dbReference type="GO" id="GO:0030288">
    <property type="term" value="C:outer membrane-bounded periplasmic space"/>
    <property type="evidence" value="ECO:0007669"/>
    <property type="project" value="TreeGrafter"/>
</dbReference>
<dbReference type="PANTHER" id="PTHR30032">
    <property type="entry name" value="N-ACETYLMURAMOYL-L-ALANINE AMIDASE-RELATED"/>
    <property type="match status" value="1"/>
</dbReference>
<accession>A0A417YRJ1</accession>
<proteinExistence type="predicted"/>
<dbReference type="GO" id="GO:0030435">
    <property type="term" value="P:sporulation resulting in formation of a cellular spore"/>
    <property type="evidence" value="ECO:0007669"/>
    <property type="project" value="InterPro"/>
</dbReference>
<name>A0A417YRJ1_9BACI</name>
<gene>
    <name evidence="2" type="primary">spoIID</name>
    <name evidence="2" type="ORF">D1B31_15690</name>
</gene>